<feature type="region of interest" description="Disordered" evidence="1">
    <location>
        <begin position="53"/>
        <end position="79"/>
    </location>
</feature>
<dbReference type="AlphaFoldDB" id="A0A0C9QHI9"/>
<dbReference type="InterPro" id="IPR044929">
    <property type="entry name" value="DNA/RNA_non-sp_Endonuclease_sf"/>
</dbReference>
<dbReference type="Gene3D" id="3.40.570.10">
    <property type="entry name" value="Extracellular Endonuclease, subunit A"/>
    <property type="match status" value="1"/>
</dbReference>
<dbReference type="EMBL" id="BAYM01000387">
    <property type="protein sequence ID" value="GAN37933.1"/>
    <property type="molecule type" value="Genomic_DNA"/>
</dbReference>
<protein>
    <submittedName>
        <fullName evidence="3">DNA-entry nuclease</fullName>
    </submittedName>
</protein>
<organism evidence="3 4">
    <name type="scientific">Lacticaseibacillus paracasei NRIC 0644</name>
    <dbReference type="NCBI Taxonomy" id="1435038"/>
    <lineage>
        <taxon>Bacteria</taxon>
        <taxon>Bacillati</taxon>
        <taxon>Bacillota</taxon>
        <taxon>Bacilli</taxon>
        <taxon>Lactobacillales</taxon>
        <taxon>Lactobacillaceae</taxon>
        <taxon>Lacticaseibacillus</taxon>
    </lineage>
</organism>
<proteinExistence type="predicted"/>
<dbReference type="Proteomes" id="UP000032552">
    <property type="component" value="Unassembled WGS sequence"/>
</dbReference>
<dbReference type="InterPro" id="IPR044927">
    <property type="entry name" value="Endonuclea_NS_2"/>
</dbReference>
<evidence type="ECO:0000259" key="2">
    <source>
        <dbReference type="Pfam" id="PF13930"/>
    </source>
</evidence>
<name>A0A0C9QHI9_LACPA</name>
<dbReference type="RefSeq" id="WP_003583651.1">
    <property type="nucleotide sequence ID" value="NZ_BAYM01000387.1"/>
</dbReference>
<evidence type="ECO:0000313" key="4">
    <source>
        <dbReference type="Proteomes" id="UP000032552"/>
    </source>
</evidence>
<feature type="compositionally biased region" description="Low complexity" evidence="1">
    <location>
        <begin position="60"/>
        <end position="72"/>
    </location>
</feature>
<gene>
    <name evidence="3" type="ORF">LC0644_2522</name>
</gene>
<feature type="domain" description="Type VII secretion system protein EssD-like" evidence="2">
    <location>
        <begin position="118"/>
        <end position="241"/>
    </location>
</feature>
<evidence type="ECO:0000313" key="3">
    <source>
        <dbReference type="EMBL" id="GAN37933.1"/>
    </source>
</evidence>
<comment type="caution">
    <text evidence="3">The sequence shown here is derived from an EMBL/GenBank/DDBJ whole genome shotgun (WGS) entry which is preliminary data.</text>
</comment>
<evidence type="ECO:0000256" key="1">
    <source>
        <dbReference type="SAM" id="MobiDB-lite"/>
    </source>
</evidence>
<sequence length="272" mass="30241">MNNLITFSLILAGMLLLLLRKGTKRQRRANRRLATTLLLFGLASGGYTYTQQNTTLLGTPPQSSSASNSAPATDGTSRQPVTQLAQLNYNNTAEITVNNNEPGFTKAELATDKGPWTTFSNLDSLNRAGTANALLNQAIMPTAKREPLTWNPTGWHNKKVHGEWLYNRSHLIGFQLSGENNNPKNLMTGTRQLNSPLMQAHEDDMAHYLKQSRQHFIRYEVTPIFRGDELLPRGVAMRAQSIGDNTIHFNVYIFNVQPGVTLNYADGTSQLN</sequence>
<reference evidence="4" key="1">
    <citation type="submission" date="2014-05" db="EMBL/GenBank/DDBJ databases">
        <title>Whole genome sequencing of Lactobacillus casei NRIC0644.</title>
        <authorList>
            <person name="Atarashi H."/>
            <person name="Yoshida Y."/>
            <person name="Fujimura S."/>
            <person name="Tanaka N."/>
            <person name="Shiwa Y."/>
            <person name="Yoshikawa H."/>
            <person name="Okada S."/>
            <person name="Nakagawa J."/>
        </authorList>
    </citation>
    <scope>NUCLEOTIDE SEQUENCE [LARGE SCALE GENOMIC DNA]</scope>
    <source>
        <strain evidence="4">NRIC0644</strain>
    </source>
</reference>
<dbReference type="Pfam" id="PF13930">
    <property type="entry name" value="Endonuclea_NS_2"/>
    <property type="match status" value="1"/>
</dbReference>
<accession>A0A0C9QHI9</accession>